<evidence type="ECO:0000313" key="2">
    <source>
        <dbReference type="Proteomes" id="UP000596063"/>
    </source>
</evidence>
<sequence>MAIQIWVVTAYFLCKKGFYFEVFLDAFEEQFDLPAGLIHIGNGLGGKMEMIG</sequence>
<dbReference type="EMBL" id="CP066167">
    <property type="protein sequence ID" value="QQD19973.1"/>
    <property type="molecule type" value="Genomic_DNA"/>
</dbReference>
<dbReference type="AlphaFoldDB" id="A0A7T4US51"/>
<dbReference type="RefSeq" id="WP_198571454.1">
    <property type="nucleotide sequence ID" value="NZ_CP066167.1"/>
</dbReference>
<dbReference type="KEGG" id="snan:I6N98_09130"/>
<gene>
    <name evidence="1" type="ORF">I6N98_09130</name>
</gene>
<accession>A0A7T4US51</accession>
<evidence type="ECO:0000313" key="1">
    <source>
        <dbReference type="EMBL" id="QQD19973.1"/>
    </source>
</evidence>
<reference evidence="1 2" key="1">
    <citation type="submission" date="2020-12" db="EMBL/GenBank/DDBJ databases">
        <authorList>
            <person name="Shan Y."/>
        </authorList>
    </citation>
    <scope>NUCLEOTIDE SEQUENCE [LARGE SCALE GENOMIC DNA]</scope>
    <source>
        <strain evidence="2">csc3.9</strain>
    </source>
</reference>
<dbReference type="Proteomes" id="UP000596063">
    <property type="component" value="Chromosome"/>
</dbReference>
<organism evidence="1 2">
    <name type="scientific">Spongiibacter nanhainus</name>
    <dbReference type="NCBI Taxonomy" id="2794344"/>
    <lineage>
        <taxon>Bacteria</taxon>
        <taxon>Pseudomonadati</taxon>
        <taxon>Pseudomonadota</taxon>
        <taxon>Gammaproteobacteria</taxon>
        <taxon>Cellvibrionales</taxon>
        <taxon>Spongiibacteraceae</taxon>
        <taxon>Spongiibacter</taxon>
    </lineage>
</organism>
<protein>
    <submittedName>
        <fullName evidence="1">Uncharacterized protein</fullName>
    </submittedName>
</protein>
<keyword evidence="2" id="KW-1185">Reference proteome</keyword>
<name>A0A7T4US51_9GAMM</name>
<proteinExistence type="predicted"/>